<gene>
    <name evidence="2" type="ORF">L6637_31300</name>
    <name evidence="1" type="ORF">L6654_05110</name>
</gene>
<evidence type="ECO:0000313" key="2">
    <source>
        <dbReference type="EMBL" id="MCG2671450.1"/>
    </source>
</evidence>
<evidence type="ECO:0000313" key="4">
    <source>
        <dbReference type="Proteomes" id="UP001139054"/>
    </source>
</evidence>
<dbReference type="Proteomes" id="UP001139054">
    <property type="component" value="Unassembled WGS sequence"/>
</dbReference>
<sequence length="45" mass="5428">MPFTRDATEWRRLHRLIDTSGKTPAQQHHRKILISPREAIRRGFF</sequence>
<keyword evidence="3" id="KW-1185">Reference proteome</keyword>
<organism evidence="1 4">
    <name type="scientific">Bradyrhizobium zhengyangense</name>
    <dbReference type="NCBI Taxonomy" id="2911009"/>
    <lineage>
        <taxon>Bacteria</taxon>
        <taxon>Pseudomonadati</taxon>
        <taxon>Pseudomonadota</taxon>
        <taxon>Alphaproteobacteria</taxon>
        <taxon>Hyphomicrobiales</taxon>
        <taxon>Nitrobacteraceae</taxon>
        <taxon>Bradyrhizobium</taxon>
    </lineage>
</organism>
<accession>A0A9X1R550</accession>
<dbReference type="EMBL" id="JAKLTY010000003">
    <property type="protein sequence ID" value="MCG2626001.1"/>
    <property type="molecule type" value="Genomic_DNA"/>
</dbReference>
<protein>
    <submittedName>
        <fullName evidence="1">Clathrin light chain</fullName>
    </submittedName>
</protein>
<dbReference type="RefSeq" id="WP_237866857.1">
    <property type="nucleotide sequence ID" value="NZ_JAKLTY010000003.1"/>
</dbReference>
<proteinExistence type="predicted"/>
<evidence type="ECO:0000313" key="1">
    <source>
        <dbReference type="EMBL" id="MCG2626001.1"/>
    </source>
</evidence>
<dbReference type="EMBL" id="JAKLUA010000014">
    <property type="protein sequence ID" value="MCG2671450.1"/>
    <property type="molecule type" value="Genomic_DNA"/>
</dbReference>
<reference evidence="1" key="1">
    <citation type="submission" date="2022-01" db="EMBL/GenBank/DDBJ databases">
        <title>Genome sequnece data of strain Bradyrhizobium sp. nov.</title>
        <authorList>
            <person name="Zhang J."/>
        </authorList>
    </citation>
    <scope>NUCLEOTIDE SEQUENCE</scope>
    <source>
        <strain evidence="2">WYCCWR 12774</strain>
        <strain evidence="1">WYCCWR 13023</strain>
    </source>
</reference>
<dbReference type="Proteomes" id="UP001139012">
    <property type="component" value="Unassembled WGS sequence"/>
</dbReference>
<name>A0A9X1R550_9BRAD</name>
<comment type="caution">
    <text evidence="1">The sequence shown here is derived from an EMBL/GenBank/DDBJ whole genome shotgun (WGS) entry which is preliminary data.</text>
</comment>
<evidence type="ECO:0000313" key="3">
    <source>
        <dbReference type="Proteomes" id="UP001139012"/>
    </source>
</evidence>
<dbReference type="AlphaFoldDB" id="A0A9X1R550"/>